<dbReference type="EMBL" id="ML178846">
    <property type="protein sequence ID" value="TFK97530.1"/>
    <property type="molecule type" value="Genomic_DNA"/>
</dbReference>
<organism evidence="2 3">
    <name type="scientific">Pterulicium gracile</name>
    <dbReference type="NCBI Taxonomy" id="1884261"/>
    <lineage>
        <taxon>Eukaryota</taxon>
        <taxon>Fungi</taxon>
        <taxon>Dikarya</taxon>
        <taxon>Basidiomycota</taxon>
        <taxon>Agaricomycotina</taxon>
        <taxon>Agaricomycetes</taxon>
        <taxon>Agaricomycetidae</taxon>
        <taxon>Agaricales</taxon>
        <taxon>Pleurotineae</taxon>
        <taxon>Pterulaceae</taxon>
        <taxon>Pterulicium</taxon>
    </lineage>
</organism>
<keyword evidence="3" id="KW-1185">Reference proteome</keyword>
<evidence type="ECO:0000256" key="1">
    <source>
        <dbReference type="SAM" id="MobiDB-lite"/>
    </source>
</evidence>
<dbReference type="Proteomes" id="UP000305067">
    <property type="component" value="Unassembled WGS sequence"/>
</dbReference>
<evidence type="ECO:0000313" key="2">
    <source>
        <dbReference type="EMBL" id="TFK97530.1"/>
    </source>
</evidence>
<name>A0A5C3QAX8_9AGAR</name>
<accession>A0A5C3QAX8</accession>
<gene>
    <name evidence="2" type="ORF">BDV98DRAFT_257771</name>
</gene>
<reference evidence="2 3" key="1">
    <citation type="journal article" date="2019" name="Nat. Ecol. Evol.">
        <title>Megaphylogeny resolves global patterns of mushroom evolution.</title>
        <authorList>
            <person name="Varga T."/>
            <person name="Krizsan K."/>
            <person name="Foldi C."/>
            <person name="Dima B."/>
            <person name="Sanchez-Garcia M."/>
            <person name="Sanchez-Ramirez S."/>
            <person name="Szollosi G.J."/>
            <person name="Szarkandi J.G."/>
            <person name="Papp V."/>
            <person name="Albert L."/>
            <person name="Andreopoulos W."/>
            <person name="Angelini C."/>
            <person name="Antonin V."/>
            <person name="Barry K.W."/>
            <person name="Bougher N.L."/>
            <person name="Buchanan P."/>
            <person name="Buyck B."/>
            <person name="Bense V."/>
            <person name="Catcheside P."/>
            <person name="Chovatia M."/>
            <person name="Cooper J."/>
            <person name="Damon W."/>
            <person name="Desjardin D."/>
            <person name="Finy P."/>
            <person name="Geml J."/>
            <person name="Haridas S."/>
            <person name="Hughes K."/>
            <person name="Justo A."/>
            <person name="Karasinski D."/>
            <person name="Kautmanova I."/>
            <person name="Kiss B."/>
            <person name="Kocsube S."/>
            <person name="Kotiranta H."/>
            <person name="LaButti K.M."/>
            <person name="Lechner B.E."/>
            <person name="Liimatainen K."/>
            <person name="Lipzen A."/>
            <person name="Lukacs Z."/>
            <person name="Mihaltcheva S."/>
            <person name="Morgado L.N."/>
            <person name="Niskanen T."/>
            <person name="Noordeloos M.E."/>
            <person name="Ohm R.A."/>
            <person name="Ortiz-Santana B."/>
            <person name="Ovrebo C."/>
            <person name="Racz N."/>
            <person name="Riley R."/>
            <person name="Savchenko A."/>
            <person name="Shiryaev A."/>
            <person name="Soop K."/>
            <person name="Spirin V."/>
            <person name="Szebenyi C."/>
            <person name="Tomsovsky M."/>
            <person name="Tulloss R.E."/>
            <person name="Uehling J."/>
            <person name="Grigoriev I.V."/>
            <person name="Vagvolgyi C."/>
            <person name="Papp T."/>
            <person name="Martin F.M."/>
            <person name="Miettinen O."/>
            <person name="Hibbett D.S."/>
            <person name="Nagy L.G."/>
        </authorList>
    </citation>
    <scope>NUCLEOTIDE SEQUENCE [LARGE SCALE GENOMIC DNA]</scope>
    <source>
        <strain evidence="2 3">CBS 309.79</strain>
    </source>
</reference>
<sequence length="111" mass="12563">MQTTSNIHPTYRRCGLHELAHRLFKPSLSLQRRGRHQHCVQRSKDALQVRDSIAELAKGSKSLPDGALASYLVSVVISTFIHPKCIENRQRMNMQKSRRNNGAAKPGDKMT</sequence>
<feature type="region of interest" description="Disordered" evidence="1">
    <location>
        <begin position="90"/>
        <end position="111"/>
    </location>
</feature>
<evidence type="ECO:0000313" key="3">
    <source>
        <dbReference type="Proteomes" id="UP000305067"/>
    </source>
</evidence>
<protein>
    <submittedName>
        <fullName evidence="2">Uncharacterized protein</fullName>
    </submittedName>
</protein>
<proteinExistence type="predicted"/>
<dbReference type="AlphaFoldDB" id="A0A5C3QAX8"/>